<proteinExistence type="predicted"/>
<accession>A0ACB9RI35</accession>
<organism evidence="1 2">
    <name type="scientific">Melastoma candidum</name>
    <dbReference type="NCBI Taxonomy" id="119954"/>
    <lineage>
        <taxon>Eukaryota</taxon>
        <taxon>Viridiplantae</taxon>
        <taxon>Streptophyta</taxon>
        <taxon>Embryophyta</taxon>
        <taxon>Tracheophyta</taxon>
        <taxon>Spermatophyta</taxon>
        <taxon>Magnoliopsida</taxon>
        <taxon>eudicotyledons</taxon>
        <taxon>Gunneridae</taxon>
        <taxon>Pentapetalae</taxon>
        <taxon>rosids</taxon>
        <taxon>malvids</taxon>
        <taxon>Myrtales</taxon>
        <taxon>Melastomataceae</taxon>
        <taxon>Melastomatoideae</taxon>
        <taxon>Melastomateae</taxon>
        <taxon>Melastoma</taxon>
    </lineage>
</organism>
<gene>
    <name evidence="1" type="ORF">MLD38_016014</name>
</gene>
<dbReference type="Proteomes" id="UP001057402">
    <property type="component" value="Chromosome 4"/>
</dbReference>
<evidence type="ECO:0000313" key="2">
    <source>
        <dbReference type="Proteomes" id="UP001057402"/>
    </source>
</evidence>
<reference evidence="2" key="1">
    <citation type="journal article" date="2023" name="Front. Plant Sci.">
        <title>Chromosomal-level genome assembly of Melastoma candidum provides insights into trichome evolution.</title>
        <authorList>
            <person name="Zhong Y."/>
            <person name="Wu W."/>
            <person name="Sun C."/>
            <person name="Zou P."/>
            <person name="Liu Y."/>
            <person name="Dai S."/>
            <person name="Zhou R."/>
        </authorList>
    </citation>
    <scope>NUCLEOTIDE SEQUENCE [LARGE SCALE GENOMIC DNA]</scope>
</reference>
<comment type="caution">
    <text evidence="1">The sequence shown here is derived from an EMBL/GenBank/DDBJ whole genome shotgun (WGS) entry which is preliminary data.</text>
</comment>
<dbReference type="EMBL" id="CM042883">
    <property type="protein sequence ID" value="KAI4378550.1"/>
    <property type="molecule type" value="Genomic_DNA"/>
</dbReference>
<sequence length="174" mass="19075">MAAEGGKGSLHFLALADQDKVISEIPPYSPEGELQADQGPQPCCFEASVALISANRRQRVPDRARVADGEQDGTSVVEQGDNPINELDGPSPVDSEGTPSNGRERLKRHRSEVAGRIWIPEIWGQEELLKDWVDCTVFDSSLVPSKIMLAKAALVKEARRAPSPVIHVENRCRR</sequence>
<keyword evidence="2" id="KW-1185">Reference proteome</keyword>
<name>A0ACB9RI35_9MYRT</name>
<evidence type="ECO:0000313" key="1">
    <source>
        <dbReference type="EMBL" id="KAI4378550.1"/>
    </source>
</evidence>
<protein>
    <submittedName>
        <fullName evidence="1">Uncharacterized protein</fullName>
    </submittedName>
</protein>